<feature type="non-terminal residue" evidence="1">
    <location>
        <position position="1"/>
    </location>
</feature>
<evidence type="ECO:0000313" key="2">
    <source>
        <dbReference type="Proteomes" id="UP001472677"/>
    </source>
</evidence>
<proteinExistence type="predicted"/>
<organism evidence="1 2">
    <name type="scientific">Hibiscus sabdariffa</name>
    <name type="common">roselle</name>
    <dbReference type="NCBI Taxonomy" id="183260"/>
    <lineage>
        <taxon>Eukaryota</taxon>
        <taxon>Viridiplantae</taxon>
        <taxon>Streptophyta</taxon>
        <taxon>Embryophyta</taxon>
        <taxon>Tracheophyta</taxon>
        <taxon>Spermatophyta</taxon>
        <taxon>Magnoliopsida</taxon>
        <taxon>eudicotyledons</taxon>
        <taxon>Gunneridae</taxon>
        <taxon>Pentapetalae</taxon>
        <taxon>rosids</taxon>
        <taxon>malvids</taxon>
        <taxon>Malvales</taxon>
        <taxon>Malvaceae</taxon>
        <taxon>Malvoideae</taxon>
        <taxon>Hibiscus</taxon>
    </lineage>
</organism>
<name>A0ABR1ZES7_9ROSI</name>
<comment type="caution">
    <text evidence="1">The sequence shown here is derived from an EMBL/GenBank/DDBJ whole genome shotgun (WGS) entry which is preliminary data.</text>
</comment>
<gene>
    <name evidence="1" type="ORF">V6N12_042769</name>
</gene>
<sequence length="36" mass="4169">DLAEPDVYPWDLYQLQECGKEANSLDESIPHLDLDH</sequence>
<accession>A0ABR1ZES7</accession>
<dbReference type="EMBL" id="JBBPBM010002391">
    <property type="protein sequence ID" value="KAK8478914.1"/>
    <property type="molecule type" value="Genomic_DNA"/>
</dbReference>
<protein>
    <submittedName>
        <fullName evidence="1">Uncharacterized protein</fullName>
    </submittedName>
</protein>
<evidence type="ECO:0000313" key="1">
    <source>
        <dbReference type="EMBL" id="KAK8478914.1"/>
    </source>
</evidence>
<keyword evidence="2" id="KW-1185">Reference proteome</keyword>
<dbReference type="Proteomes" id="UP001472677">
    <property type="component" value="Unassembled WGS sequence"/>
</dbReference>
<reference evidence="1 2" key="1">
    <citation type="journal article" date="2024" name="G3 (Bethesda)">
        <title>Genome assembly of Hibiscus sabdariffa L. provides insights into metabolisms of medicinal natural products.</title>
        <authorList>
            <person name="Kim T."/>
        </authorList>
    </citation>
    <scope>NUCLEOTIDE SEQUENCE [LARGE SCALE GENOMIC DNA]</scope>
    <source>
        <strain evidence="1">TK-2024</strain>
        <tissue evidence="1">Old leaves</tissue>
    </source>
</reference>